<evidence type="ECO:0000313" key="1">
    <source>
        <dbReference type="EMBL" id="GMH92801.1"/>
    </source>
</evidence>
<dbReference type="AlphaFoldDB" id="A0A9W7BKC5"/>
<protein>
    <submittedName>
        <fullName evidence="1">Uncharacterized protein</fullName>
    </submittedName>
</protein>
<sequence>MLRKSSGAAPSALDAGDNAIKLKLKHPDGTAYSKTTKLTYKKFLTATSNANARWQKVHYEKGEKCSQPPFINKEDGSVLYDGPFQAGPPQWSDWSDVARNTNKPSCPRKLNGENNPRVEKNSRAAALATIDDKKFINAKIVRKTSAINGKEEKAGYRRLYIDGLYTAEGEALCTNMNFGSNQEIPIKEPHCSYPDLTATTADMANTLDKINDGLAPSDASILLPFVGSDSWGSCSFLIDQALTFEDKPKNIVTMSCSFDWGSDEWNADPCCNWMLSESMCCAPRSQEVMVPEASVDTGRLAEYCASDIAQLSVAIFASKSFVETKKDSVDPTYGCVGQRTTDLKKYEVLDNAAKTCADELYGEWDNNGKMKSKTVCKKDADCFSETCAAAASEETTRYCQTSMRGEHTAKYLLKQFETIPKAQAILKAIVTNGNMRAKLEQMGAGIAELAGREMCTGPNGWNYDPNWLSCKGGWNDDTNQWEDAWNYETGMCDEYWCNDRDDCKEKCLGTTSVCNTDP</sequence>
<evidence type="ECO:0000313" key="2">
    <source>
        <dbReference type="Proteomes" id="UP001165160"/>
    </source>
</evidence>
<name>A0A9W7BKC5_9STRA</name>
<organism evidence="1 2">
    <name type="scientific">Triparma verrucosa</name>
    <dbReference type="NCBI Taxonomy" id="1606542"/>
    <lineage>
        <taxon>Eukaryota</taxon>
        <taxon>Sar</taxon>
        <taxon>Stramenopiles</taxon>
        <taxon>Ochrophyta</taxon>
        <taxon>Bolidophyceae</taxon>
        <taxon>Parmales</taxon>
        <taxon>Triparmaceae</taxon>
        <taxon>Triparma</taxon>
    </lineage>
</organism>
<dbReference type="EMBL" id="BRXX01000133">
    <property type="protein sequence ID" value="GMH92801.1"/>
    <property type="molecule type" value="Genomic_DNA"/>
</dbReference>
<reference evidence="2" key="1">
    <citation type="journal article" date="2023" name="Commun. Biol.">
        <title>Genome analysis of Parmales, the sister group of diatoms, reveals the evolutionary specialization of diatoms from phago-mixotrophs to photoautotrophs.</title>
        <authorList>
            <person name="Ban H."/>
            <person name="Sato S."/>
            <person name="Yoshikawa S."/>
            <person name="Yamada K."/>
            <person name="Nakamura Y."/>
            <person name="Ichinomiya M."/>
            <person name="Sato N."/>
            <person name="Blanc-Mathieu R."/>
            <person name="Endo H."/>
            <person name="Kuwata A."/>
            <person name="Ogata H."/>
        </authorList>
    </citation>
    <scope>NUCLEOTIDE SEQUENCE [LARGE SCALE GENOMIC DNA]</scope>
    <source>
        <strain evidence="2">NIES 3699</strain>
    </source>
</reference>
<keyword evidence="2" id="KW-1185">Reference proteome</keyword>
<proteinExistence type="predicted"/>
<comment type="caution">
    <text evidence="1">The sequence shown here is derived from an EMBL/GenBank/DDBJ whole genome shotgun (WGS) entry which is preliminary data.</text>
</comment>
<accession>A0A9W7BKC5</accession>
<dbReference type="Proteomes" id="UP001165160">
    <property type="component" value="Unassembled WGS sequence"/>
</dbReference>
<gene>
    <name evidence="1" type="ORF">TrVE_jg10810</name>
</gene>